<reference evidence="1" key="1">
    <citation type="submission" date="2023-01" db="EMBL/GenBank/DDBJ databases">
        <title>Biogeochemical cycle of methane in antarctic sediments.</title>
        <authorList>
            <person name="Roldan D.M."/>
            <person name="Menes R.J."/>
        </authorList>
    </citation>
    <scope>NUCLEOTIDE SEQUENCE [LARGE SCALE GENOMIC DNA]</scope>
    <source>
        <strain evidence="1">K-2018 MAG008</strain>
    </source>
</reference>
<name>A0AA43TK18_9GAMM</name>
<proteinExistence type="predicted"/>
<organism evidence="1 2">
    <name type="scientific">Candidatus Methylobacter titanis</name>
    <dbReference type="NCBI Taxonomy" id="3053457"/>
    <lineage>
        <taxon>Bacteria</taxon>
        <taxon>Pseudomonadati</taxon>
        <taxon>Pseudomonadota</taxon>
        <taxon>Gammaproteobacteria</taxon>
        <taxon>Methylococcales</taxon>
        <taxon>Methylococcaceae</taxon>
        <taxon>Methylobacter</taxon>
    </lineage>
</organism>
<dbReference type="Proteomes" id="UP001160519">
    <property type="component" value="Unassembled WGS sequence"/>
</dbReference>
<comment type="caution">
    <text evidence="1">The sequence shown here is derived from an EMBL/GenBank/DDBJ whole genome shotgun (WGS) entry which is preliminary data.</text>
</comment>
<accession>A0AA43TK18</accession>
<protein>
    <submittedName>
        <fullName evidence="1">Uncharacterized protein</fullName>
    </submittedName>
</protein>
<dbReference type="AlphaFoldDB" id="A0AA43TK18"/>
<gene>
    <name evidence="1" type="ORF">PSU93_00565</name>
</gene>
<evidence type="ECO:0000313" key="1">
    <source>
        <dbReference type="EMBL" id="MDI1229628.1"/>
    </source>
</evidence>
<evidence type="ECO:0000313" key="2">
    <source>
        <dbReference type="Proteomes" id="UP001160519"/>
    </source>
</evidence>
<keyword evidence="2" id="KW-1185">Reference proteome</keyword>
<sequence length="265" mass="29321">MAGKLMKALGTIMALLFVFSAVVAWRLSATMNTKTSLQRSAVGTELFNLQSRLNNANQTAMTEQQSIHWLLAQVPRYQESQDAKAGIPGKFIIDPSPQQVNTQRVVATLTNAQVQPVFSQQSYNNTANAQPQNIKIKADNWPDFELQRCDSLPKDNAGQSIVAECNNVPPPEVVQVPKPRPKKIHVKVDPNWWQDYVLTMVFHGPGAKRAVINGAFVVEGYGLGDGISVYRISESSVFLRKAKNLHQLTLNKYGKDGALMPVVNH</sequence>
<dbReference type="EMBL" id="JAQSDF010000001">
    <property type="protein sequence ID" value="MDI1229628.1"/>
    <property type="molecule type" value="Genomic_DNA"/>
</dbReference>